<dbReference type="InterPro" id="IPR010021">
    <property type="entry name" value="PGPP1/Gep4"/>
</dbReference>
<evidence type="ECO:0000313" key="1">
    <source>
        <dbReference type="EMBL" id="SEH39916.1"/>
    </source>
</evidence>
<dbReference type="SUPFAM" id="SSF56784">
    <property type="entry name" value="HAD-like"/>
    <property type="match status" value="1"/>
</dbReference>
<sequence length="175" mass="19840">MGLKHKITKTDVDFAFRKTVDITPAFLQKHGIKGLILDVDNTLTTHDNPIPAEGITQWLENMKKNGIKLIIVSNNHAERVRPFADPLGLDFVSDSGKPLKRGYTAAMKKMGLSSEETAAVGDQLFTDVWGANFAKVRMLYVEPIELEPKSKRFIRFKRVLEKPFLPKKFVDDKKE</sequence>
<name>A0A1H6I0G0_RUMFL</name>
<dbReference type="Proteomes" id="UP000183190">
    <property type="component" value="Unassembled WGS sequence"/>
</dbReference>
<gene>
    <name evidence="1" type="ORF">SAMN02910265_00368</name>
</gene>
<dbReference type="CDD" id="cd16416">
    <property type="entry name" value="HAD_BsYqeG-like"/>
    <property type="match status" value="1"/>
</dbReference>
<dbReference type="EMBL" id="FNWV01000001">
    <property type="protein sequence ID" value="SEH39916.1"/>
    <property type="molecule type" value="Genomic_DNA"/>
</dbReference>
<dbReference type="OrthoDB" id="9787572at2"/>
<evidence type="ECO:0000313" key="2">
    <source>
        <dbReference type="Proteomes" id="UP000183190"/>
    </source>
</evidence>
<dbReference type="Pfam" id="PF00702">
    <property type="entry name" value="Hydrolase"/>
    <property type="match status" value="1"/>
</dbReference>
<protein>
    <recommendedName>
        <fullName evidence="3">YqeG family HAD IIIA-type phosphatase</fullName>
    </recommendedName>
</protein>
<reference evidence="1 2" key="1">
    <citation type="submission" date="2016-10" db="EMBL/GenBank/DDBJ databases">
        <authorList>
            <person name="de Groot N.N."/>
        </authorList>
    </citation>
    <scope>NUCLEOTIDE SEQUENCE [LARGE SCALE GENOMIC DNA]</scope>
    <source>
        <strain evidence="1 2">YAD2003</strain>
    </source>
</reference>
<dbReference type="InterPro" id="IPR036412">
    <property type="entry name" value="HAD-like_sf"/>
</dbReference>
<dbReference type="AlphaFoldDB" id="A0A1H6I0G0"/>
<dbReference type="NCBIfam" id="TIGR01668">
    <property type="entry name" value="YqeG_hyp_ppase"/>
    <property type="match status" value="1"/>
</dbReference>
<proteinExistence type="predicted"/>
<organism evidence="1 2">
    <name type="scientific">Ruminococcus flavefaciens</name>
    <dbReference type="NCBI Taxonomy" id="1265"/>
    <lineage>
        <taxon>Bacteria</taxon>
        <taxon>Bacillati</taxon>
        <taxon>Bacillota</taxon>
        <taxon>Clostridia</taxon>
        <taxon>Eubacteriales</taxon>
        <taxon>Oscillospiraceae</taxon>
        <taxon>Ruminococcus</taxon>
    </lineage>
</organism>
<dbReference type="Gene3D" id="3.40.50.1000">
    <property type="entry name" value="HAD superfamily/HAD-like"/>
    <property type="match status" value="1"/>
</dbReference>
<dbReference type="RefSeq" id="WP_074714194.1">
    <property type="nucleotide sequence ID" value="NZ_FNWV01000001.1"/>
</dbReference>
<accession>A0A1H6I0G0</accession>
<dbReference type="GO" id="GO:0008962">
    <property type="term" value="F:phosphatidylglycerophosphatase activity"/>
    <property type="evidence" value="ECO:0007669"/>
    <property type="project" value="InterPro"/>
</dbReference>
<dbReference type="InterPro" id="IPR023214">
    <property type="entry name" value="HAD_sf"/>
</dbReference>
<dbReference type="InterPro" id="IPR006549">
    <property type="entry name" value="HAD-SF_hydro_IIIA"/>
</dbReference>
<evidence type="ECO:0008006" key="3">
    <source>
        <dbReference type="Google" id="ProtNLM"/>
    </source>
</evidence>
<dbReference type="NCBIfam" id="TIGR01662">
    <property type="entry name" value="HAD-SF-IIIA"/>
    <property type="match status" value="1"/>
</dbReference>